<evidence type="ECO:0000313" key="1">
    <source>
        <dbReference type="EMBL" id="KAJ7570184.1"/>
    </source>
</evidence>
<keyword evidence="2" id="KW-1185">Reference proteome</keyword>
<protein>
    <submittedName>
        <fullName evidence="1">Uncharacterized protein</fullName>
    </submittedName>
</protein>
<comment type="caution">
    <text evidence="1">The sequence shown here is derived from an EMBL/GenBank/DDBJ whole genome shotgun (WGS) entry which is preliminary data.</text>
</comment>
<organism evidence="1 2">
    <name type="scientific">Diphasiastrum complanatum</name>
    <name type="common">Issler's clubmoss</name>
    <name type="synonym">Lycopodium complanatum</name>
    <dbReference type="NCBI Taxonomy" id="34168"/>
    <lineage>
        <taxon>Eukaryota</taxon>
        <taxon>Viridiplantae</taxon>
        <taxon>Streptophyta</taxon>
        <taxon>Embryophyta</taxon>
        <taxon>Tracheophyta</taxon>
        <taxon>Lycopodiopsida</taxon>
        <taxon>Lycopodiales</taxon>
        <taxon>Lycopodiaceae</taxon>
        <taxon>Lycopodioideae</taxon>
        <taxon>Diphasiastrum</taxon>
    </lineage>
</organism>
<accession>A0ACC2EUM9</accession>
<evidence type="ECO:0000313" key="2">
    <source>
        <dbReference type="Proteomes" id="UP001162992"/>
    </source>
</evidence>
<proteinExistence type="predicted"/>
<gene>
    <name evidence="1" type="ORF">O6H91_01G109200</name>
</gene>
<sequence>MTLVSGKPLGGMTRMHMQGNESHTNDDARQGVDVLQWGCSLTQLKPISTRVSAMHVSAWPKETLLCTMASQEDQCSYSVGCETPKAKMCKIPELLECPSAPRKRRSVSRHSTFSGVSFFNPPDLDLCFAQD</sequence>
<reference evidence="2" key="1">
    <citation type="journal article" date="2024" name="Proc. Natl. Acad. Sci. U.S.A.">
        <title>Extraordinary preservation of gene collinearity over three hundred million years revealed in homosporous lycophytes.</title>
        <authorList>
            <person name="Li C."/>
            <person name="Wickell D."/>
            <person name="Kuo L.Y."/>
            <person name="Chen X."/>
            <person name="Nie B."/>
            <person name="Liao X."/>
            <person name="Peng D."/>
            <person name="Ji J."/>
            <person name="Jenkins J."/>
            <person name="Williams M."/>
            <person name="Shu S."/>
            <person name="Plott C."/>
            <person name="Barry K."/>
            <person name="Rajasekar S."/>
            <person name="Grimwood J."/>
            <person name="Han X."/>
            <person name="Sun S."/>
            <person name="Hou Z."/>
            <person name="He W."/>
            <person name="Dai G."/>
            <person name="Sun C."/>
            <person name="Schmutz J."/>
            <person name="Leebens-Mack J.H."/>
            <person name="Li F.W."/>
            <person name="Wang L."/>
        </authorList>
    </citation>
    <scope>NUCLEOTIDE SEQUENCE [LARGE SCALE GENOMIC DNA]</scope>
    <source>
        <strain evidence="2">cv. PW_Plant_1</strain>
    </source>
</reference>
<name>A0ACC2EUM9_DIPCM</name>
<dbReference type="Proteomes" id="UP001162992">
    <property type="component" value="Chromosome 1"/>
</dbReference>
<dbReference type="EMBL" id="CM055092">
    <property type="protein sequence ID" value="KAJ7570184.1"/>
    <property type="molecule type" value="Genomic_DNA"/>
</dbReference>